<dbReference type="Gene3D" id="2.160.20.10">
    <property type="entry name" value="Single-stranded right-handed beta-helix, Pectin lyase-like"/>
    <property type="match status" value="1"/>
</dbReference>
<organism evidence="1">
    <name type="scientific">marine sediment metagenome</name>
    <dbReference type="NCBI Taxonomy" id="412755"/>
    <lineage>
        <taxon>unclassified sequences</taxon>
        <taxon>metagenomes</taxon>
        <taxon>ecological metagenomes</taxon>
    </lineage>
</organism>
<protein>
    <recommendedName>
        <fullName evidence="2">Right handed beta helix domain-containing protein</fullName>
    </recommendedName>
</protein>
<reference evidence="1" key="1">
    <citation type="journal article" date="2014" name="Front. Microbiol.">
        <title>High frequency of phylogenetically diverse reductive dehalogenase-homologous genes in deep subseafloor sedimentary metagenomes.</title>
        <authorList>
            <person name="Kawai M."/>
            <person name="Futagami T."/>
            <person name="Toyoda A."/>
            <person name="Takaki Y."/>
            <person name="Nishi S."/>
            <person name="Hori S."/>
            <person name="Arai W."/>
            <person name="Tsubouchi T."/>
            <person name="Morono Y."/>
            <person name="Uchiyama I."/>
            <person name="Ito T."/>
            <person name="Fujiyama A."/>
            <person name="Inagaki F."/>
            <person name="Takami H."/>
        </authorList>
    </citation>
    <scope>NUCLEOTIDE SEQUENCE</scope>
    <source>
        <strain evidence="1">Expedition CK06-06</strain>
    </source>
</reference>
<dbReference type="InterPro" id="IPR011050">
    <property type="entry name" value="Pectin_lyase_fold/virulence"/>
</dbReference>
<evidence type="ECO:0000313" key="1">
    <source>
        <dbReference type="EMBL" id="GAF88983.1"/>
    </source>
</evidence>
<name>X0T692_9ZZZZ</name>
<gene>
    <name evidence="1" type="ORF">S01H1_27326</name>
</gene>
<evidence type="ECO:0008006" key="2">
    <source>
        <dbReference type="Google" id="ProtNLM"/>
    </source>
</evidence>
<dbReference type="AlphaFoldDB" id="X0T692"/>
<dbReference type="SUPFAM" id="SSF51126">
    <property type="entry name" value="Pectin lyase-like"/>
    <property type="match status" value="1"/>
</dbReference>
<sequence length="280" mass="30922">MVFWESEGNHVFRYNECWSDSSHYFNDAMGAGFNGGYRGFPGADSDIYCNYIADCWDDGIEAEGGDQNVRIWNNYIEDVLIPIANAAVSIGPLYVWRNVSGRSYSPPGSSWDMTHGPMIKMGYANGEKWMTGHMYIFNNTNFQDDNNGAAGLGGSGRIIKHCTTRNNILHVRREDRYSIAVNNNHEGNDFDNDLISAACPPNHEKDGLKGIPQYVPKAGFDTEARMGMFQIAPGSMGIDAGVVIPNFCEMVNGDHPDLGAHESRTGKIQFGVRAEFTPLG</sequence>
<accession>X0T692</accession>
<comment type="caution">
    <text evidence="1">The sequence shown here is derived from an EMBL/GenBank/DDBJ whole genome shotgun (WGS) entry which is preliminary data.</text>
</comment>
<dbReference type="InterPro" id="IPR012334">
    <property type="entry name" value="Pectin_lyas_fold"/>
</dbReference>
<proteinExistence type="predicted"/>
<feature type="non-terminal residue" evidence="1">
    <location>
        <position position="280"/>
    </location>
</feature>
<dbReference type="EMBL" id="BARS01016628">
    <property type="protein sequence ID" value="GAF88983.1"/>
    <property type="molecule type" value="Genomic_DNA"/>
</dbReference>